<sequence length="90" mass="9721">MNAVLTEIEITAGENRRASLDAILTKAVRQMLDASGRTELSRLYCAACDGEVMLCGTVPNDSLKLSAVRMVSRLSSVRSVSDYIEVAHSC</sequence>
<accession>A0A5C5UVS6</accession>
<dbReference type="AlphaFoldDB" id="A0A5C5UVS6"/>
<dbReference type="EMBL" id="SJPF01000006">
    <property type="protein sequence ID" value="TWT29949.1"/>
    <property type="molecule type" value="Genomic_DNA"/>
</dbReference>
<feature type="domain" description="BON" evidence="1">
    <location>
        <begin position="20"/>
        <end position="88"/>
    </location>
</feature>
<dbReference type="InterPro" id="IPR007055">
    <property type="entry name" value="BON_dom"/>
</dbReference>
<dbReference type="Pfam" id="PF04972">
    <property type="entry name" value="BON"/>
    <property type="match status" value="1"/>
</dbReference>
<dbReference type="Proteomes" id="UP000318878">
    <property type="component" value="Unassembled WGS sequence"/>
</dbReference>
<dbReference type="Gene3D" id="3.30.1340.30">
    <property type="match status" value="1"/>
</dbReference>
<evidence type="ECO:0000313" key="2">
    <source>
        <dbReference type="EMBL" id="TWT29949.1"/>
    </source>
</evidence>
<organism evidence="2 3">
    <name type="scientific">Blastopirellula retiformator</name>
    <dbReference type="NCBI Taxonomy" id="2527970"/>
    <lineage>
        <taxon>Bacteria</taxon>
        <taxon>Pseudomonadati</taxon>
        <taxon>Planctomycetota</taxon>
        <taxon>Planctomycetia</taxon>
        <taxon>Pirellulales</taxon>
        <taxon>Pirellulaceae</taxon>
        <taxon>Blastopirellula</taxon>
    </lineage>
</organism>
<evidence type="ECO:0000313" key="3">
    <source>
        <dbReference type="Proteomes" id="UP000318878"/>
    </source>
</evidence>
<dbReference type="RefSeq" id="WP_186767814.1">
    <property type="nucleotide sequence ID" value="NZ_SJPF01000006.1"/>
</dbReference>
<evidence type="ECO:0000259" key="1">
    <source>
        <dbReference type="PROSITE" id="PS50914"/>
    </source>
</evidence>
<comment type="caution">
    <text evidence="2">The sequence shown here is derived from an EMBL/GenBank/DDBJ whole genome shotgun (WGS) entry which is preliminary data.</text>
</comment>
<dbReference type="PROSITE" id="PS50914">
    <property type="entry name" value="BON"/>
    <property type="match status" value="1"/>
</dbReference>
<gene>
    <name evidence="2" type="ORF">Enr8_46060</name>
</gene>
<protein>
    <submittedName>
        <fullName evidence="2">BON domain protein</fullName>
    </submittedName>
</protein>
<reference evidence="2 3" key="1">
    <citation type="submission" date="2019-02" db="EMBL/GenBank/DDBJ databases">
        <title>Deep-cultivation of Planctomycetes and their phenomic and genomic characterization uncovers novel biology.</title>
        <authorList>
            <person name="Wiegand S."/>
            <person name="Jogler M."/>
            <person name="Boedeker C."/>
            <person name="Pinto D."/>
            <person name="Vollmers J."/>
            <person name="Rivas-Marin E."/>
            <person name="Kohn T."/>
            <person name="Peeters S.H."/>
            <person name="Heuer A."/>
            <person name="Rast P."/>
            <person name="Oberbeckmann S."/>
            <person name="Bunk B."/>
            <person name="Jeske O."/>
            <person name="Meyerdierks A."/>
            <person name="Storesund J.E."/>
            <person name="Kallscheuer N."/>
            <person name="Luecker S."/>
            <person name="Lage O.M."/>
            <person name="Pohl T."/>
            <person name="Merkel B.J."/>
            <person name="Hornburger P."/>
            <person name="Mueller R.-W."/>
            <person name="Bruemmer F."/>
            <person name="Labrenz M."/>
            <person name="Spormann A.M."/>
            <person name="Op Den Camp H."/>
            <person name="Overmann J."/>
            <person name="Amann R."/>
            <person name="Jetten M.S.M."/>
            <person name="Mascher T."/>
            <person name="Medema M.H."/>
            <person name="Devos D.P."/>
            <person name="Kaster A.-K."/>
            <person name="Ovreas L."/>
            <person name="Rohde M."/>
            <person name="Galperin M.Y."/>
            <person name="Jogler C."/>
        </authorList>
    </citation>
    <scope>NUCLEOTIDE SEQUENCE [LARGE SCALE GENOMIC DNA]</scope>
    <source>
        <strain evidence="2 3">Enr8</strain>
    </source>
</reference>
<proteinExistence type="predicted"/>
<keyword evidence="3" id="KW-1185">Reference proteome</keyword>
<name>A0A5C5UVS6_9BACT</name>